<evidence type="ECO:0000313" key="2">
    <source>
        <dbReference type="EMBL" id="WWF04196.1"/>
    </source>
</evidence>
<dbReference type="Proteomes" id="UP001381003">
    <property type="component" value="Chromosome"/>
</dbReference>
<gene>
    <name evidence="2" type="ORF">N5P18_10880</name>
</gene>
<organism evidence="2 3">
    <name type="scientific">Janibacter terrae</name>
    <dbReference type="NCBI Taxonomy" id="103817"/>
    <lineage>
        <taxon>Bacteria</taxon>
        <taxon>Bacillati</taxon>
        <taxon>Actinomycetota</taxon>
        <taxon>Actinomycetes</taxon>
        <taxon>Micrococcales</taxon>
        <taxon>Intrasporangiaceae</taxon>
        <taxon>Janibacter</taxon>
    </lineage>
</organism>
<reference evidence="2 3" key="1">
    <citation type="submission" date="2022-09" db="EMBL/GenBank/DDBJ databases">
        <title>Complete genome sequence of Janibacter terrae strain COS04-44, PCL-degrading bacteria isolated from oil spilled coast.</title>
        <authorList>
            <person name="Park H."/>
            <person name="Kim J.Y."/>
            <person name="An S.H."/>
            <person name="Lee C.M."/>
            <person name="Weon H.-Y."/>
        </authorList>
    </citation>
    <scope>NUCLEOTIDE SEQUENCE [LARGE SCALE GENOMIC DNA]</scope>
    <source>
        <strain evidence="2 3">COS04-44</strain>
    </source>
</reference>
<evidence type="ECO:0000256" key="1">
    <source>
        <dbReference type="SAM" id="MobiDB-lite"/>
    </source>
</evidence>
<dbReference type="EMBL" id="CP104874">
    <property type="protein sequence ID" value="WWF04196.1"/>
    <property type="molecule type" value="Genomic_DNA"/>
</dbReference>
<evidence type="ECO:0008006" key="4">
    <source>
        <dbReference type="Google" id="ProtNLM"/>
    </source>
</evidence>
<protein>
    <recommendedName>
        <fullName evidence="4">WXG100 family type VII secretion target</fullName>
    </recommendedName>
</protein>
<keyword evidence="3" id="KW-1185">Reference proteome</keyword>
<sequence>MAQHLSHGADVERLDDIAVALRRQSDAVAEIGARGATLLERLRVLWQGPDFERFAGEWRAARRTIEGAETQLRVYSRKAGAASELQRSASGGPSGDGGRPGQVFRRPDDGQPVGAREAEPPRAAFLPTVPLAVPPRLEGELVGESTWSGPAFQRLELGVYPPVGPAEPSSSWIPGERGVAFDPTQTSRVAPLRRAPEGGEWLHVHEH</sequence>
<evidence type="ECO:0000313" key="3">
    <source>
        <dbReference type="Proteomes" id="UP001381003"/>
    </source>
</evidence>
<name>A0ABZ2FAK1_9MICO</name>
<feature type="region of interest" description="Disordered" evidence="1">
    <location>
        <begin position="79"/>
        <end position="123"/>
    </location>
</feature>
<dbReference type="Gene3D" id="1.10.287.1060">
    <property type="entry name" value="ESAT-6-like"/>
    <property type="match status" value="1"/>
</dbReference>
<dbReference type="RefSeq" id="WP_338537666.1">
    <property type="nucleotide sequence ID" value="NZ_CP104874.1"/>
</dbReference>
<accession>A0ABZ2FAK1</accession>
<proteinExistence type="predicted"/>